<dbReference type="RefSeq" id="WP_173133771.1">
    <property type="nucleotide sequence ID" value="NZ_JABRWJ010000014.1"/>
</dbReference>
<evidence type="ECO:0000313" key="1">
    <source>
        <dbReference type="EMBL" id="NRF71806.1"/>
    </source>
</evidence>
<evidence type="ECO:0008006" key="3">
    <source>
        <dbReference type="Google" id="ProtNLM"/>
    </source>
</evidence>
<dbReference type="EMBL" id="JABRWJ010000014">
    <property type="protein sequence ID" value="NRF71806.1"/>
    <property type="molecule type" value="Genomic_DNA"/>
</dbReference>
<evidence type="ECO:0000313" key="2">
    <source>
        <dbReference type="Proteomes" id="UP000737171"/>
    </source>
</evidence>
<gene>
    <name evidence="1" type="ORF">HLB44_32955</name>
</gene>
<comment type="caution">
    <text evidence="1">The sequence shown here is derived from an EMBL/GenBank/DDBJ whole genome shotgun (WGS) entry which is preliminary data.</text>
</comment>
<reference evidence="1 2" key="1">
    <citation type="submission" date="2020-05" db="EMBL/GenBank/DDBJ databases">
        <title>Aquincola sp. isolate from soil.</title>
        <authorList>
            <person name="Han J."/>
            <person name="Kim D.-U."/>
        </authorList>
    </citation>
    <scope>NUCLEOTIDE SEQUENCE [LARGE SCALE GENOMIC DNA]</scope>
    <source>
        <strain evidence="1 2">S2</strain>
    </source>
</reference>
<name>A0ABX2ET16_9BURK</name>
<accession>A0ABX2ET16</accession>
<dbReference type="Gene3D" id="3.40.50.300">
    <property type="entry name" value="P-loop containing nucleotide triphosphate hydrolases"/>
    <property type="match status" value="1"/>
</dbReference>
<protein>
    <recommendedName>
        <fullName evidence="3">HTH marR-type domain-containing protein</fullName>
    </recommendedName>
</protein>
<proteinExistence type="predicted"/>
<dbReference type="InterPro" id="IPR027417">
    <property type="entry name" value="P-loop_NTPase"/>
</dbReference>
<sequence>MLEETRQDVLLVFDEFQAVGTGPEAEPSSAALRAALAQTTTRVGAIFSGSSETLLLQTFSRAKAPLYGFANPEPYPLLGEDFIGHVAQKYRLATGGRELNQVEALRVFDLLGRQPEPFLNAVANTMSNPKWTLEQGLDAMLDPAVRNKWTINWFTLTDLQRAALRLLFEGRAPTSADSLEWAARALGETKVQASSITRAMEALEGKGLVARDYGQTGGKRFVVSDPVMEAWLTRNRALPLRQ</sequence>
<organism evidence="1 2">
    <name type="scientific">Pseudaquabacterium terrae</name>
    <dbReference type="NCBI Taxonomy" id="2732868"/>
    <lineage>
        <taxon>Bacteria</taxon>
        <taxon>Pseudomonadati</taxon>
        <taxon>Pseudomonadota</taxon>
        <taxon>Betaproteobacteria</taxon>
        <taxon>Burkholderiales</taxon>
        <taxon>Sphaerotilaceae</taxon>
        <taxon>Pseudaquabacterium</taxon>
    </lineage>
</organism>
<keyword evidence="2" id="KW-1185">Reference proteome</keyword>
<dbReference type="Proteomes" id="UP000737171">
    <property type="component" value="Unassembled WGS sequence"/>
</dbReference>